<dbReference type="AlphaFoldDB" id="N6V2W6"/>
<dbReference type="STRING" id="1069083.GCA_000371805_00439"/>
<dbReference type="Pfam" id="PF26602">
    <property type="entry name" value="HVO_2718_N"/>
    <property type="match status" value="1"/>
</dbReference>
<gene>
    <name evidence="2" type="ORF">J422_01560</name>
</gene>
<dbReference type="Pfam" id="PF01381">
    <property type="entry name" value="HTH_3"/>
    <property type="match status" value="1"/>
</dbReference>
<dbReference type="OrthoDB" id="11138at2157"/>
<proteinExistence type="predicted"/>
<name>N6V2W6_9EURY</name>
<evidence type="ECO:0000313" key="3">
    <source>
        <dbReference type="Proteomes" id="UP000053695"/>
    </source>
</evidence>
<organism evidence="2 3">
    <name type="scientific">Methanocaldococcus villosus KIN24-T80</name>
    <dbReference type="NCBI Taxonomy" id="1069083"/>
    <lineage>
        <taxon>Archaea</taxon>
        <taxon>Methanobacteriati</taxon>
        <taxon>Methanobacteriota</taxon>
        <taxon>Methanomada group</taxon>
        <taxon>Methanococci</taxon>
        <taxon>Methanococcales</taxon>
        <taxon>Methanocaldococcaceae</taxon>
        <taxon>Methanocaldococcus</taxon>
    </lineage>
</organism>
<feature type="domain" description="HTH cro/C1-type" evidence="1">
    <location>
        <begin position="81"/>
        <end position="135"/>
    </location>
</feature>
<protein>
    <recommendedName>
        <fullName evidence="1">HTH cro/C1-type domain-containing protein</fullName>
    </recommendedName>
</protein>
<dbReference type="InterPro" id="IPR010982">
    <property type="entry name" value="Lambda_DNA-bd_dom_sf"/>
</dbReference>
<dbReference type="SMART" id="SM00530">
    <property type="entry name" value="HTH_XRE"/>
    <property type="match status" value="1"/>
</dbReference>
<accession>N6V2W6</accession>
<dbReference type="SUPFAM" id="SSF47413">
    <property type="entry name" value="lambda repressor-like DNA-binding domains"/>
    <property type="match status" value="1"/>
</dbReference>
<dbReference type="PATRIC" id="fig|1069083.5.peg.307"/>
<dbReference type="InterPro" id="IPR058562">
    <property type="entry name" value="MJ0586_N"/>
</dbReference>
<keyword evidence="3" id="KW-1185">Reference proteome</keyword>
<reference evidence="2 3" key="1">
    <citation type="journal article" date="2013" name="Genome Announc.">
        <title>Draft Genome Sequence of a Highly Flagellated, Fast-Swimming Archaeon, Methanocaldococcus villosus Strain KIN24-T80 (DSM 22612).</title>
        <authorList>
            <person name="Thennarasu S."/>
            <person name="Polireddy D."/>
            <person name="Antony A."/>
            <person name="Yada M.R."/>
            <person name="Algarawi S."/>
            <person name="Sivakumar N."/>
        </authorList>
    </citation>
    <scope>NUCLEOTIDE SEQUENCE [LARGE SCALE GENOMIC DNA]</scope>
    <source>
        <strain evidence="2 3">KIN24-T80</strain>
    </source>
</reference>
<evidence type="ECO:0000259" key="1">
    <source>
        <dbReference type="PROSITE" id="PS50943"/>
    </source>
</evidence>
<dbReference type="GO" id="GO:0003677">
    <property type="term" value="F:DNA binding"/>
    <property type="evidence" value="ECO:0007669"/>
    <property type="project" value="InterPro"/>
</dbReference>
<dbReference type="PROSITE" id="PS50943">
    <property type="entry name" value="HTH_CROC1"/>
    <property type="match status" value="1"/>
</dbReference>
<sequence length="160" mass="18899">MQMCELCGKLTDKLYKVIIEGSEMMVCEKCKKFGKTPKTYSRIGKKIPTRDVKTEKRIVKRPRRDLFDKLVELREDYGDVIREAREKLGLSIEELARRLKIKATVLQKFERYELEPNEKEIKLLEKELKINLLANPQEETIESSSEEESFTLGHFLKFKK</sequence>
<evidence type="ECO:0000313" key="2">
    <source>
        <dbReference type="EMBL" id="ENN96568.1"/>
    </source>
</evidence>
<dbReference type="NCBIfam" id="TIGR00270">
    <property type="entry name" value="multiprotein bridging factor aMBF1"/>
    <property type="match status" value="1"/>
</dbReference>
<dbReference type="InterPro" id="IPR001387">
    <property type="entry name" value="Cro/C1-type_HTH"/>
</dbReference>
<dbReference type="CDD" id="cd00093">
    <property type="entry name" value="HTH_XRE"/>
    <property type="match status" value="1"/>
</dbReference>
<dbReference type="InterPro" id="IPR004451">
    <property type="entry name" value="MJ0586"/>
</dbReference>
<dbReference type="EMBL" id="APMM01000011">
    <property type="protein sequence ID" value="ENN96568.1"/>
    <property type="molecule type" value="Genomic_DNA"/>
</dbReference>
<dbReference type="Gene3D" id="1.10.260.40">
    <property type="entry name" value="lambda repressor-like DNA-binding domains"/>
    <property type="match status" value="1"/>
</dbReference>
<dbReference type="Proteomes" id="UP000053695">
    <property type="component" value="Unassembled WGS sequence"/>
</dbReference>
<comment type="caution">
    <text evidence="2">The sequence shown here is derived from an EMBL/GenBank/DDBJ whole genome shotgun (WGS) entry which is preliminary data.</text>
</comment>
<dbReference type="RefSeq" id="WP_004589971.1">
    <property type="nucleotide sequence ID" value="NZ_APMM01000011.1"/>
</dbReference>